<dbReference type="GO" id="GO:0006508">
    <property type="term" value="P:proteolysis"/>
    <property type="evidence" value="ECO:0007669"/>
    <property type="project" value="UniProtKB-KW"/>
</dbReference>
<proteinExistence type="inferred from homology"/>
<dbReference type="InterPro" id="IPR029058">
    <property type="entry name" value="AB_hydrolase_fold"/>
</dbReference>
<dbReference type="InterPro" id="IPR001563">
    <property type="entry name" value="Peptidase_S10"/>
</dbReference>
<organism evidence="7 8">
    <name type="scientific">Ceratocystis fimbriata f. sp. platani</name>
    <dbReference type="NCBI Taxonomy" id="88771"/>
    <lineage>
        <taxon>Eukaryota</taxon>
        <taxon>Fungi</taxon>
        <taxon>Dikarya</taxon>
        <taxon>Ascomycota</taxon>
        <taxon>Pezizomycotina</taxon>
        <taxon>Sordariomycetes</taxon>
        <taxon>Hypocreomycetidae</taxon>
        <taxon>Microascales</taxon>
        <taxon>Ceratocystidaceae</taxon>
        <taxon>Ceratocystis</taxon>
    </lineage>
</organism>
<accession>A0A0F8B9A8</accession>
<keyword evidence="3" id="KW-0645">Protease</keyword>
<evidence type="ECO:0000313" key="8">
    <source>
        <dbReference type="Proteomes" id="UP000034841"/>
    </source>
</evidence>
<dbReference type="PANTHER" id="PTHR11802">
    <property type="entry name" value="SERINE PROTEASE FAMILY S10 SERINE CARBOXYPEPTIDASE"/>
    <property type="match status" value="1"/>
</dbReference>
<evidence type="ECO:0000256" key="1">
    <source>
        <dbReference type="ARBA" id="ARBA00009431"/>
    </source>
</evidence>
<comment type="similarity">
    <text evidence="1">Belongs to the peptidase S10 family.</text>
</comment>
<comment type="caution">
    <text evidence="7">The sequence shown here is derived from an EMBL/GenBank/DDBJ whole genome shotgun (WGS) entry which is preliminary data.</text>
</comment>
<dbReference type="OrthoDB" id="443318at2759"/>
<dbReference type="GO" id="GO:0000324">
    <property type="term" value="C:fungal-type vacuole"/>
    <property type="evidence" value="ECO:0007669"/>
    <property type="project" value="TreeGrafter"/>
</dbReference>
<evidence type="ECO:0000256" key="4">
    <source>
        <dbReference type="ARBA" id="ARBA00022801"/>
    </source>
</evidence>
<evidence type="ECO:0000313" key="7">
    <source>
        <dbReference type="EMBL" id="KKF97590.1"/>
    </source>
</evidence>
<dbReference type="PANTHER" id="PTHR11802:SF404">
    <property type="entry name" value="CARBOXYPEPTIDASE"/>
    <property type="match status" value="1"/>
</dbReference>
<keyword evidence="8" id="KW-1185">Reference proteome</keyword>
<keyword evidence="4" id="KW-0378">Hydrolase</keyword>
<keyword evidence="6" id="KW-0732">Signal</keyword>
<evidence type="ECO:0000256" key="2">
    <source>
        <dbReference type="ARBA" id="ARBA00022645"/>
    </source>
</evidence>
<dbReference type="GO" id="GO:0004185">
    <property type="term" value="F:serine-type carboxypeptidase activity"/>
    <property type="evidence" value="ECO:0007669"/>
    <property type="project" value="InterPro"/>
</dbReference>
<sequence length="647" mass="72476">MLGLGSVASIGKAALMWLAVVPSFTVAEYPPTRFPGRISEKIPIDNTMTVRYKELPDQICKSVFSNQKQITGYINIPAEGNIPEQNIFFWYVQARVRTNALSLWLGGNPGESALNAFFSGHGPCNVIETSRETLETAANEWGWDRGSNLLFIDQPVGSGLSYDKINHGILNYMERSYTLSELNLEEKKVPNFIGYSGSFPSQNIPITHTKQAAHSTWRFLQGFYSAFPLEVPYGHDPIGLNIFAEGYGGKYAAVFSDYFNRRNAERHGKTVEAITARLRTFPIKVISIGILNGCVDARVQMPYNFDQAQRNPYGIEMMHENDYLDIKKSLKDGDFNCDRKLAMCYERTKDLGYNDDVSTETQNMCFEALSICSDENQAWFSETGRALKDMTQVFPFSATSLNYLDYLNRPHVQQALGIPVNFTDINFDLNVGFFKSGDWSYGPIVPYLAQALNRGINIGLMYGDRDFFCNWLGGEALSLAIAKEAGGAYATKFPKAGYAPIHSNAKTIGGRVRQFGRLSFSRIFNAGHHIAAYQPETVFQVFARIIRSASVSTGQFINYETYATIGKSTADDKFPLPWQTSSKCYIRALKSTCSTATIAQILSGRGTIINNVWYHDENIWQPDFVRPHPYEATGIYTHPIILKSTPV</sequence>
<dbReference type="Gene3D" id="3.40.50.1820">
    <property type="entry name" value="alpha/beta hydrolase"/>
    <property type="match status" value="1"/>
</dbReference>
<feature type="chain" id="PRO_5002527384" description="Carboxypeptidase" evidence="6">
    <location>
        <begin position="28"/>
        <end position="647"/>
    </location>
</feature>
<reference evidence="7 8" key="1">
    <citation type="submission" date="2015-04" db="EMBL/GenBank/DDBJ databases">
        <title>Genome sequence of Ceratocystis platani, a major pathogen of plane trees.</title>
        <authorList>
            <person name="Belbahri L."/>
        </authorList>
    </citation>
    <scope>NUCLEOTIDE SEQUENCE [LARGE SCALE GENOMIC DNA]</scope>
    <source>
        <strain evidence="7 8">CFO</strain>
    </source>
</reference>
<evidence type="ECO:0000256" key="6">
    <source>
        <dbReference type="SAM" id="SignalP"/>
    </source>
</evidence>
<dbReference type="EMBL" id="LBBL01000002">
    <property type="protein sequence ID" value="KKF97590.1"/>
    <property type="molecule type" value="Genomic_DNA"/>
</dbReference>
<dbReference type="AlphaFoldDB" id="A0A0F8B9A8"/>
<keyword evidence="2" id="KW-0121">Carboxypeptidase</keyword>
<name>A0A0F8B9A8_CERFI</name>
<gene>
    <name evidence="7" type="ORF">CFO_g82</name>
</gene>
<dbReference type="Proteomes" id="UP000034841">
    <property type="component" value="Unassembled WGS sequence"/>
</dbReference>
<dbReference type="PRINTS" id="PR00724">
    <property type="entry name" value="CRBOXYPTASEC"/>
</dbReference>
<protein>
    <recommendedName>
        <fullName evidence="9">Carboxypeptidase</fullName>
    </recommendedName>
</protein>
<evidence type="ECO:0000256" key="5">
    <source>
        <dbReference type="ARBA" id="ARBA00023180"/>
    </source>
</evidence>
<evidence type="ECO:0008006" key="9">
    <source>
        <dbReference type="Google" id="ProtNLM"/>
    </source>
</evidence>
<feature type="signal peptide" evidence="6">
    <location>
        <begin position="1"/>
        <end position="27"/>
    </location>
</feature>
<evidence type="ECO:0000256" key="3">
    <source>
        <dbReference type="ARBA" id="ARBA00022670"/>
    </source>
</evidence>
<dbReference type="Pfam" id="PF00450">
    <property type="entry name" value="Peptidase_S10"/>
    <property type="match status" value="1"/>
</dbReference>
<dbReference type="SUPFAM" id="SSF53474">
    <property type="entry name" value="alpha/beta-Hydrolases"/>
    <property type="match status" value="1"/>
</dbReference>
<keyword evidence="5" id="KW-0325">Glycoprotein</keyword>